<protein>
    <submittedName>
        <fullName evidence="2">Uncharacterized protein</fullName>
    </submittedName>
</protein>
<reference evidence="2" key="1">
    <citation type="journal article" date="2015" name="Nature">
        <title>Complex archaea that bridge the gap between prokaryotes and eukaryotes.</title>
        <authorList>
            <person name="Spang A."/>
            <person name="Saw J.H."/>
            <person name="Jorgensen S.L."/>
            <person name="Zaremba-Niedzwiedzka K."/>
            <person name="Martijn J."/>
            <person name="Lind A.E."/>
            <person name="van Eijk R."/>
            <person name="Schleper C."/>
            <person name="Guy L."/>
            <person name="Ettema T.J."/>
        </authorList>
    </citation>
    <scope>NUCLEOTIDE SEQUENCE</scope>
</reference>
<gene>
    <name evidence="2" type="ORF">LCGC14_2820800</name>
</gene>
<sequence length="292" mass="32876">MGLRKGLNLNLRSLERWIMLLHGDLNTFKTYLAGAFLAAIIRAGGTAVFLNVQGEDGMTTLANFPEIIPSKHIWEADDYAGLKEAMEYLEAHPVDGLSIDSGKAWANLVMYFVTLGVDRPLRIPKEKGEESQDWPELIHYVWRNLTNLRPLAKRVIMTCPSDLSASFLDLEKNQWKKTKKIMPDFPGQKLPGQSPGWFDFVGYCEATILGPDNIHRELHFESSQHWSSRARVEIPFVAPIVIPDCVKKDGCGAWFEIEKEMKAHFNEGGDAPVAENDEEPPFDPPVTGTIRL</sequence>
<name>A0A0F8YH27_9ZZZZ</name>
<evidence type="ECO:0000256" key="1">
    <source>
        <dbReference type="SAM" id="MobiDB-lite"/>
    </source>
</evidence>
<evidence type="ECO:0000313" key="2">
    <source>
        <dbReference type="EMBL" id="KKK80707.1"/>
    </source>
</evidence>
<proteinExistence type="predicted"/>
<accession>A0A0F8YH27</accession>
<feature type="region of interest" description="Disordered" evidence="1">
    <location>
        <begin position="267"/>
        <end position="292"/>
    </location>
</feature>
<dbReference type="AlphaFoldDB" id="A0A0F8YH27"/>
<dbReference type="EMBL" id="LAZR01053455">
    <property type="protein sequence ID" value="KKK80707.1"/>
    <property type="molecule type" value="Genomic_DNA"/>
</dbReference>
<comment type="caution">
    <text evidence="2">The sequence shown here is derived from an EMBL/GenBank/DDBJ whole genome shotgun (WGS) entry which is preliminary data.</text>
</comment>
<organism evidence="2">
    <name type="scientific">marine sediment metagenome</name>
    <dbReference type="NCBI Taxonomy" id="412755"/>
    <lineage>
        <taxon>unclassified sequences</taxon>
        <taxon>metagenomes</taxon>
        <taxon>ecological metagenomes</taxon>
    </lineage>
</organism>